<name>A0AAV9TSW7_9PEZI</name>
<accession>A0AAV9TSW7</accession>
<dbReference type="InterPro" id="IPR027417">
    <property type="entry name" value="P-loop_NTPase"/>
</dbReference>
<dbReference type="InterPro" id="IPR002110">
    <property type="entry name" value="Ankyrin_rpt"/>
</dbReference>
<dbReference type="SUPFAM" id="SSF48403">
    <property type="entry name" value="Ankyrin repeat"/>
    <property type="match status" value="1"/>
</dbReference>
<keyword evidence="6" id="KW-1185">Reference proteome</keyword>
<evidence type="ECO:0000259" key="4">
    <source>
        <dbReference type="PROSITE" id="PS50837"/>
    </source>
</evidence>
<feature type="domain" description="NACHT" evidence="4">
    <location>
        <begin position="364"/>
        <end position="494"/>
    </location>
</feature>
<keyword evidence="1" id="KW-0677">Repeat</keyword>
<dbReference type="SMART" id="SM00248">
    <property type="entry name" value="ANK"/>
    <property type="match status" value="6"/>
</dbReference>
<dbReference type="Pfam" id="PF00023">
    <property type="entry name" value="Ank"/>
    <property type="match status" value="1"/>
</dbReference>
<protein>
    <submittedName>
        <fullName evidence="5">Pfs domain-containing protein</fullName>
    </submittedName>
</protein>
<reference evidence="5 6" key="1">
    <citation type="submission" date="2023-04" db="EMBL/GenBank/DDBJ databases">
        <title>Colletotrichum tabacum stain YC1 causing leaf anthracnose on Nicotiana tabacum(L.) cv.</title>
        <authorList>
            <person name="Ji Z."/>
            <person name="Wang M."/>
            <person name="Zhang J."/>
            <person name="Wang N."/>
            <person name="Zhou Z."/>
        </authorList>
    </citation>
    <scope>NUCLEOTIDE SEQUENCE [LARGE SCALE GENOMIC DNA]</scope>
    <source>
        <strain evidence="5 6">YC1</strain>
    </source>
</reference>
<dbReference type="PANTHER" id="PTHR10039">
    <property type="entry name" value="AMELOGENIN"/>
    <property type="match status" value="1"/>
</dbReference>
<dbReference type="Gene3D" id="3.40.50.300">
    <property type="entry name" value="P-loop containing nucleotide triphosphate hydrolases"/>
    <property type="match status" value="1"/>
</dbReference>
<dbReference type="SUPFAM" id="SSF52540">
    <property type="entry name" value="P-loop containing nucleoside triphosphate hydrolases"/>
    <property type="match status" value="1"/>
</dbReference>
<dbReference type="AlphaFoldDB" id="A0AAV9TSW7"/>
<evidence type="ECO:0000256" key="3">
    <source>
        <dbReference type="SAM" id="MobiDB-lite"/>
    </source>
</evidence>
<feature type="region of interest" description="Disordered" evidence="3">
    <location>
        <begin position="1"/>
        <end position="35"/>
    </location>
</feature>
<dbReference type="InterPro" id="IPR036770">
    <property type="entry name" value="Ankyrin_rpt-contain_sf"/>
</dbReference>
<dbReference type="PROSITE" id="PS50088">
    <property type="entry name" value="ANK_REPEAT"/>
    <property type="match status" value="4"/>
</dbReference>
<evidence type="ECO:0000256" key="2">
    <source>
        <dbReference type="PROSITE-ProRule" id="PRU00023"/>
    </source>
</evidence>
<dbReference type="Pfam" id="PF24883">
    <property type="entry name" value="NPHP3_N"/>
    <property type="match status" value="1"/>
</dbReference>
<dbReference type="EMBL" id="JASAOK010000001">
    <property type="protein sequence ID" value="KAK6226550.1"/>
    <property type="molecule type" value="Genomic_DNA"/>
</dbReference>
<dbReference type="PROSITE" id="PS50297">
    <property type="entry name" value="ANK_REP_REGION"/>
    <property type="match status" value="4"/>
</dbReference>
<dbReference type="Proteomes" id="UP001327957">
    <property type="component" value="Unassembled WGS sequence"/>
</dbReference>
<organism evidence="5 6">
    <name type="scientific">Colletotrichum tabaci</name>
    <dbReference type="NCBI Taxonomy" id="1209068"/>
    <lineage>
        <taxon>Eukaryota</taxon>
        <taxon>Fungi</taxon>
        <taxon>Dikarya</taxon>
        <taxon>Ascomycota</taxon>
        <taxon>Pezizomycotina</taxon>
        <taxon>Sordariomycetes</taxon>
        <taxon>Hypocreomycetidae</taxon>
        <taxon>Glomerellales</taxon>
        <taxon>Glomerellaceae</taxon>
        <taxon>Colletotrichum</taxon>
        <taxon>Colletotrichum destructivum species complex</taxon>
    </lineage>
</organism>
<evidence type="ECO:0000313" key="5">
    <source>
        <dbReference type="EMBL" id="KAK6226550.1"/>
    </source>
</evidence>
<dbReference type="Gene3D" id="3.40.50.1580">
    <property type="entry name" value="Nucleoside phosphorylase domain"/>
    <property type="match status" value="2"/>
</dbReference>
<dbReference type="PANTHER" id="PTHR10039:SF5">
    <property type="entry name" value="NACHT DOMAIN-CONTAINING PROTEIN"/>
    <property type="match status" value="1"/>
</dbReference>
<dbReference type="InterPro" id="IPR056884">
    <property type="entry name" value="NPHP3-like_N"/>
</dbReference>
<dbReference type="GO" id="GO:0003824">
    <property type="term" value="F:catalytic activity"/>
    <property type="evidence" value="ECO:0007669"/>
    <property type="project" value="InterPro"/>
</dbReference>
<dbReference type="Pfam" id="PF12796">
    <property type="entry name" value="Ank_2"/>
    <property type="match status" value="1"/>
</dbReference>
<evidence type="ECO:0000256" key="1">
    <source>
        <dbReference type="ARBA" id="ARBA00022737"/>
    </source>
</evidence>
<dbReference type="SUPFAM" id="SSF53167">
    <property type="entry name" value="Purine and uridine phosphorylases"/>
    <property type="match status" value="1"/>
</dbReference>
<sequence>MSPHHDHSAELLSQVPLTQTASKRPHDEMTDSEDHIAITPKRTKLSGTGDRIVTSRKKTGNKLTHYAYTVGWICALSIEMTAAEAMLDNVHEDLRTHAHDGNGYLLGVVQYDFGKTEQNGRLTRQGVLNKPPQELLTAIPKLRSRHGITFPVRLKEQTPSKAACTYLGVEQDRLFEADYEHHGDTCINCDPSRLVKRLARPDNSPMVHYGNIASGDQVMKHGTTRDLIAKELSVLCFEMKAAGLMDKFPSLVIRGICDYADSHKTKEWQPYAAVTAAAYAKELLSFIHAHDGHSKPTSSVSSVDDELETTQQRRLLLLASLEFENIGSRHEGIRKAYAKTCQWLLQHPDYTSWQNDENFNDYHGFLWISGKPGAGKSTIMKFLVSRASRSPKAVVISFFFNARGDALEKTVLGLYRSLLHQLLEQLPDLQELDHLRSLFLDAIKRVKTHQVICFIDALDECPEDQVREMLDFFQELGERAVLSKTRMYTCFSSRHYPHIGIKNGVRLTLEAQAGHAKDLEEYVRTKLENGDADSPQAIDIVKQILQKASGVFMWAVLVVEILNKEYQRGRIFAVQRRLNTIPEKLGDLFKDILTRDNENMDDLRLCIQWILFSRRPLKLKEYYFALASGLETDDALVWDSSRIPQKCMELFVLSSSKGLAETTATSKATNTDPTVQFIHESVRDFLLKDNGYKAIWPDAGPDFEAKSHDRLKSCCFSYIKVAATHWLSVSMYAGTSLPKACSYEASDLRLFVGNMLPFLEYANSQLFPHAECAAAVMSKIRFLQEFRQIQAAWVVFFNLLERYEVRRLHKKASLLCILAIQNSSSLLRECLKLGIGAEEPTWRVSMEHYCTPLHAAVFKGSQEAAEVLVRYSAKNGGSLRKQAARELHIDVVNKRGRTALSIAVEKEQSRVDESGRSPLCMASARGHHIIAETLLGEGADINHADSRGRNPLWRSIHAGHPHVVKLLLDKGANVHCVYIKGCRPLHLAIRMMDCAQESVQLLLEKGADVNCQQDNGMTALHLAAQRGDHSVVETLLRYGADPNLCDKRGKTALSEAINHADESYPHHSQETILSLVRGGAELDTPSPEGLNIRAWALRLEEKHPGIGIHQSLLAVRKDGGV</sequence>
<dbReference type="Gene3D" id="1.25.40.20">
    <property type="entry name" value="Ankyrin repeat-containing domain"/>
    <property type="match status" value="2"/>
</dbReference>
<feature type="repeat" description="ANK" evidence="2">
    <location>
        <begin position="980"/>
        <end position="1014"/>
    </location>
</feature>
<dbReference type="PROSITE" id="PS50837">
    <property type="entry name" value="NACHT"/>
    <property type="match status" value="1"/>
</dbReference>
<proteinExistence type="predicted"/>
<dbReference type="InterPro" id="IPR007111">
    <property type="entry name" value="NACHT_NTPase"/>
</dbReference>
<evidence type="ECO:0000313" key="6">
    <source>
        <dbReference type="Proteomes" id="UP001327957"/>
    </source>
</evidence>
<dbReference type="InterPro" id="IPR035994">
    <property type="entry name" value="Nucleoside_phosphorylase_sf"/>
</dbReference>
<gene>
    <name evidence="5" type="ORF">QIS74_00105</name>
</gene>
<feature type="repeat" description="ANK" evidence="2">
    <location>
        <begin position="914"/>
        <end position="946"/>
    </location>
</feature>
<comment type="caution">
    <text evidence="5">The sequence shown here is derived from an EMBL/GenBank/DDBJ whole genome shotgun (WGS) entry which is preliminary data.</text>
</comment>
<keyword evidence="2" id="KW-0040">ANK repeat</keyword>
<feature type="repeat" description="ANK" evidence="2">
    <location>
        <begin position="1015"/>
        <end position="1047"/>
    </location>
</feature>
<feature type="compositionally biased region" description="Basic and acidic residues" evidence="3">
    <location>
        <begin position="24"/>
        <end position="35"/>
    </location>
</feature>
<dbReference type="GO" id="GO:0009116">
    <property type="term" value="P:nucleoside metabolic process"/>
    <property type="evidence" value="ECO:0007669"/>
    <property type="project" value="InterPro"/>
</dbReference>
<feature type="repeat" description="ANK" evidence="2">
    <location>
        <begin position="947"/>
        <end position="975"/>
    </location>
</feature>